<dbReference type="RefSeq" id="XP_047777298.1">
    <property type="nucleotide sequence ID" value="XM_047924196.1"/>
</dbReference>
<accession>A0ABQ8KBX8</accession>
<feature type="compositionally biased region" description="Polar residues" evidence="1">
    <location>
        <begin position="369"/>
        <end position="379"/>
    </location>
</feature>
<dbReference type="InterPro" id="IPR011009">
    <property type="entry name" value="Kinase-like_dom_sf"/>
</dbReference>
<keyword evidence="4" id="KW-1185">Reference proteome</keyword>
<evidence type="ECO:0000313" key="4">
    <source>
        <dbReference type="Proteomes" id="UP000814176"/>
    </source>
</evidence>
<feature type="region of interest" description="Disordered" evidence="1">
    <location>
        <begin position="1"/>
        <end position="24"/>
    </location>
</feature>
<dbReference type="SUPFAM" id="SSF56112">
    <property type="entry name" value="Protein kinase-like (PK-like)"/>
    <property type="match status" value="1"/>
</dbReference>
<dbReference type="InterPro" id="IPR000719">
    <property type="entry name" value="Prot_kinase_dom"/>
</dbReference>
<organism evidence="3 4">
    <name type="scientific">Rhodofomes roseus</name>
    <dbReference type="NCBI Taxonomy" id="34475"/>
    <lineage>
        <taxon>Eukaryota</taxon>
        <taxon>Fungi</taxon>
        <taxon>Dikarya</taxon>
        <taxon>Basidiomycota</taxon>
        <taxon>Agaricomycotina</taxon>
        <taxon>Agaricomycetes</taxon>
        <taxon>Polyporales</taxon>
        <taxon>Rhodofomes</taxon>
    </lineage>
</organism>
<evidence type="ECO:0000313" key="3">
    <source>
        <dbReference type="EMBL" id="KAH9834812.1"/>
    </source>
</evidence>
<protein>
    <recommendedName>
        <fullName evidence="2">Protein kinase domain-containing protein</fullName>
    </recommendedName>
</protein>
<feature type="domain" description="Protein kinase" evidence="2">
    <location>
        <begin position="30"/>
        <end position="358"/>
    </location>
</feature>
<evidence type="ECO:0000256" key="1">
    <source>
        <dbReference type="SAM" id="MobiDB-lite"/>
    </source>
</evidence>
<dbReference type="PROSITE" id="PS50011">
    <property type="entry name" value="PROTEIN_KINASE_DOM"/>
    <property type="match status" value="1"/>
</dbReference>
<sequence length="379" mass="43845">MAHTNGTEVVPTLPEPSRPSKGELKPEEFWWRDRQKWLEDQGYVLRARYKPDWLPSWKTSHKPYWKCEDGQPIMVPHILDATRLSDGEPVVLKRILTSQHPYEVEITRFLCSEPLASDSRNHCVRLYDVLDVPNEDDMVVLVLPLLRRYDSPPFETVGEAVDFFTQVLEGLQLMHHHHVAHRDCMNQNIMLDPKPLYPEPYHPRVIDWTRDLSRPVKHHMRTTHPTRYFFIDFGLSRRYDPAGGAPREPPILGGDKSVPEFRRAAGAPCDPFPTDVYYLGNLFREDFLQMYHGVEFMQSLVDDMVRDEPKERPTIDEALSRFQEICASLSSRKLRSRLVARDENPVERVVKGVKHALGSTRKVSHPVSAVNSGREQSPA</sequence>
<reference evidence="3 4" key="1">
    <citation type="journal article" date="2021" name="Environ. Microbiol.">
        <title>Gene family expansions and transcriptome signatures uncover fungal adaptations to wood decay.</title>
        <authorList>
            <person name="Hage H."/>
            <person name="Miyauchi S."/>
            <person name="Viragh M."/>
            <person name="Drula E."/>
            <person name="Min B."/>
            <person name="Chaduli D."/>
            <person name="Navarro D."/>
            <person name="Favel A."/>
            <person name="Norest M."/>
            <person name="Lesage-Meessen L."/>
            <person name="Balint B."/>
            <person name="Merenyi Z."/>
            <person name="de Eugenio L."/>
            <person name="Morin E."/>
            <person name="Martinez A.T."/>
            <person name="Baldrian P."/>
            <person name="Stursova M."/>
            <person name="Martinez M.J."/>
            <person name="Novotny C."/>
            <person name="Magnuson J.K."/>
            <person name="Spatafora J.W."/>
            <person name="Maurice S."/>
            <person name="Pangilinan J."/>
            <person name="Andreopoulos W."/>
            <person name="LaButti K."/>
            <person name="Hundley H."/>
            <person name="Na H."/>
            <person name="Kuo A."/>
            <person name="Barry K."/>
            <person name="Lipzen A."/>
            <person name="Henrissat B."/>
            <person name="Riley R."/>
            <person name="Ahrendt S."/>
            <person name="Nagy L.G."/>
            <person name="Grigoriev I.V."/>
            <person name="Martin F."/>
            <person name="Rosso M.N."/>
        </authorList>
    </citation>
    <scope>NUCLEOTIDE SEQUENCE [LARGE SCALE GENOMIC DNA]</scope>
    <source>
        <strain evidence="3 4">CIRM-BRFM 1785</strain>
    </source>
</reference>
<feature type="region of interest" description="Disordered" evidence="1">
    <location>
        <begin position="357"/>
        <end position="379"/>
    </location>
</feature>
<gene>
    <name evidence="3" type="ORF">C8Q71DRAFT_766503</name>
</gene>
<dbReference type="EMBL" id="JADCUA010000014">
    <property type="protein sequence ID" value="KAH9834812.1"/>
    <property type="molecule type" value="Genomic_DNA"/>
</dbReference>
<dbReference type="Proteomes" id="UP000814176">
    <property type="component" value="Unassembled WGS sequence"/>
</dbReference>
<evidence type="ECO:0000259" key="2">
    <source>
        <dbReference type="PROSITE" id="PS50011"/>
    </source>
</evidence>
<name>A0ABQ8KBX8_9APHY</name>
<dbReference type="SMART" id="SM00220">
    <property type="entry name" value="S_TKc"/>
    <property type="match status" value="1"/>
</dbReference>
<comment type="caution">
    <text evidence="3">The sequence shown here is derived from an EMBL/GenBank/DDBJ whole genome shotgun (WGS) entry which is preliminary data.</text>
</comment>
<dbReference type="Gene3D" id="1.10.510.10">
    <property type="entry name" value="Transferase(Phosphotransferase) domain 1"/>
    <property type="match status" value="1"/>
</dbReference>
<proteinExistence type="predicted"/>
<dbReference type="GeneID" id="72004928"/>